<evidence type="ECO:0000313" key="2">
    <source>
        <dbReference type="EMBL" id="WXA96217.1"/>
    </source>
</evidence>
<feature type="chain" id="PRO_5045781566" evidence="1">
    <location>
        <begin position="25"/>
        <end position="523"/>
    </location>
</feature>
<keyword evidence="3" id="KW-1185">Reference proteome</keyword>
<name>A0ABZ2KFF0_9BACT</name>
<evidence type="ECO:0000256" key="1">
    <source>
        <dbReference type="SAM" id="SignalP"/>
    </source>
</evidence>
<dbReference type="PROSITE" id="PS51257">
    <property type="entry name" value="PROKAR_LIPOPROTEIN"/>
    <property type="match status" value="1"/>
</dbReference>
<proteinExistence type="predicted"/>
<dbReference type="Proteomes" id="UP001379533">
    <property type="component" value="Chromosome"/>
</dbReference>
<feature type="signal peptide" evidence="1">
    <location>
        <begin position="1"/>
        <end position="24"/>
    </location>
</feature>
<dbReference type="RefSeq" id="WP_394846833.1">
    <property type="nucleotide sequence ID" value="NZ_CP089982.1"/>
</dbReference>
<dbReference type="EMBL" id="CP089982">
    <property type="protein sequence ID" value="WXA96217.1"/>
    <property type="molecule type" value="Genomic_DNA"/>
</dbReference>
<organism evidence="2 3">
    <name type="scientific">Pendulispora brunnea</name>
    <dbReference type="NCBI Taxonomy" id="2905690"/>
    <lineage>
        <taxon>Bacteria</taxon>
        <taxon>Pseudomonadati</taxon>
        <taxon>Myxococcota</taxon>
        <taxon>Myxococcia</taxon>
        <taxon>Myxococcales</taxon>
        <taxon>Sorangiineae</taxon>
        <taxon>Pendulisporaceae</taxon>
        <taxon>Pendulispora</taxon>
    </lineage>
</organism>
<evidence type="ECO:0000313" key="3">
    <source>
        <dbReference type="Proteomes" id="UP001379533"/>
    </source>
</evidence>
<accession>A0ABZ2KFF0</accession>
<keyword evidence="1" id="KW-0732">Signal</keyword>
<sequence>MAVRWVIAVAAILALLATGCSGRASVEQPRSIPKAQPALERDTVVTGHRVRYALHLAEQPNLVYHLDCITGAAFCAQAIYRELWATFGLDAADEAALAKWKALRARHGGELRRLDLHRSEQPLLASSGVFDVAERQRIAGLRARTLDAHQQTMALLSSDADAAGLHDVLERFAPRFGTWWRQRGFAAGSAFFDGFERVLADSFLDSTIEKAAHFYESDLPSGTTFQIHVLVQPRSARKMSVAYQLEGDAVVEAPEGGTPESLIDVVAHELFHYLFFRMAPERQAALLTSVCTSDDPFSVAAYGMLDEAVAATLGNGIVGRHYMPPDAFSAQVARGFIQYRAAGSVARELLPSMQAVLDRGTLISSPEFWRTFGAAVQASYEGGRPRPIDYLHNEVSIAEPPFGSAAQRLRDAAWAGFPYLREYTSLDVEAKTYLVAHPFMNAALFVQGQPSPGLLETLAPASKRSAVMPSLGKGLPGFVYAAPRTAKSYLFVFAANDGKTMEDLVDRFIALPAMAEGVLVERK</sequence>
<protein>
    <submittedName>
        <fullName evidence="2">Uncharacterized protein</fullName>
    </submittedName>
</protein>
<gene>
    <name evidence="2" type="ORF">LZC95_05130</name>
</gene>
<reference evidence="2 3" key="1">
    <citation type="submission" date="2021-12" db="EMBL/GenBank/DDBJ databases">
        <title>Discovery of the Pendulisporaceae a myxobacterial family with distinct sporulation behavior and unique specialized metabolism.</title>
        <authorList>
            <person name="Garcia R."/>
            <person name="Popoff A."/>
            <person name="Bader C.D."/>
            <person name="Loehr J."/>
            <person name="Walesch S."/>
            <person name="Walt C."/>
            <person name="Boldt J."/>
            <person name="Bunk B."/>
            <person name="Haeckl F.J.F.P.J."/>
            <person name="Gunesch A.P."/>
            <person name="Birkelbach J."/>
            <person name="Nuebel U."/>
            <person name="Pietschmann T."/>
            <person name="Bach T."/>
            <person name="Mueller R."/>
        </authorList>
    </citation>
    <scope>NUCLEOTIDE SEQUENCE [LARGE SCALE GENOMIC DNA]</scope>
    <source>
        <strain evidence="2 3">MSr12523</strain>
    </source>
</reference>